<reference evidence="2" key="1">
    <citation type="submission" date="2019-03" db="EMBL/GenBank/DDBJ databases">
        <title>WGS assembly of Setaria viridis.</title>
        <authorList>
            <person name="Huang P."/>
            <person name="Jenkins J."/>
            <person name="Grimwood J."/>
            <person name="Barry K."/>
            <person name="Healey A."/>
            <person name="Mamidi S."/>
            <person name="Sreedasyam A."/>
            <person name="Shu S."/>
            <person name="Feldman M."/>
            <person name="Wu J."/>
            <person name="Yu Y."/>
            <person name="Chen C."/>
            <person name="Johnson J."/>
            <person name="Rokhsar D."/>
            <person name="Baxter I."/>
            <person name="Schmutz J."/>
            <person name="Brutnell T."/>
            <person name="Kellogg E."/>
        </authorList>
    </citation>
    <scope>NUCLEOTIDE SEQUENCE [LARGE SCALE GENOMIC DNA]</scope>
</reference>
<keyword evidence="3" id="KW-1185">Reference proteome</keyword>
<evidence type="ECO:0000313" key="2">
    <source>
        <dbReference type="EMBL" id="TKW18617.1"/>
    </source>
</evidence>
<feature type="region of interest" description="Disordered" evidence="1">
    <location>
        <begin position="30"/>
        <end position="66"/>
    </location>
</feature>
<gene>
    <name evidence="2" type="ORF">SEVIR_5G442950v2</name>
</gene>
<name>A0A4U6V4D1_SETVI</name>
<feature type="compositionally biased region" description="Basic residues" evidence="1">
    <location>
        <begin position="57"/>
        <end position="66"/>
    </location>
</feature>
<dbReference type="Gramene" id="TKW18617">
    <property type="protein sequence ID" value="TKW18617"/>
    <property type="gene ID" value="SEVIR_5G442950v2"/>
</dbReference>
<dbReference type="EMBL" id="CM016556">
    <property type="protein sequence ID" value="TKW18617.1"/>
    <property type="molecule type" value="Genomic_DNA"/>
</dbReference>
<evidence type="ECO:0000256" key="1">
    <source>
        <dbReference type="SAM" id="MobiDB-lite"/>
    </source>
</evidence>
<protein>
    <submittedName>
        <fullName evidence="2">Uncharacterized protein</fullName>
    </submittedName>
</protein>
<evidence type="ECO:0000313" key="3">
    <source>
        <dbReference type="Proteomes" id="UP000298652"/>
    </source>
</evidence>
<proteinExistence type="predicted"/>
<dbReference type="Proteomes" id="UP000298652">
    <property type="component" value="Chromosome 5"/>
</dbReference>
<accession>A0A4U6V4D1</accession>
<organism evidence="2 3">
    <name type="scientific">Setaria viridis</name>
    <name type="common">Green bristlegrass</name>
    <name type="synonym">Setaria italica subsp. viridis</name>
    <dbReference type="NCBI Taxonomy" id="4556"/>
    <lineage>
        <taxon>Eukaryota</taxon>
        <taxon>Viridiplantae</taxon>
        <taxon>Streptophyta</taxon>
        <taxon>Embryophyta</taxon>
        <taxon>Tracheophyta</taxon>
        <taxon>Spermatophyta</taxon>
        <taxon>Magnoliopsida</taxon>
        <taxon>Liliopsida</taxon>
        <taxon>Poales</taxon>
        <taxon>Poaceae</taxon>
        <taxon>PACMAD clade</taxon>
        <taxon>Panicoideae</taxon>
        <taxon>Panicodae</taxon>
        <taxon>Paniceae</taxon>
        <taxon>Cenchrinae</taxon>
        <taxon>Setaria</taxon>
    </lineage>
</organism>
<feature type="compositionally biased region" description="Basic and acidic residues" evidence="1">
    <location>
        <begin position="44"/>
        <end position="56"/>
    </location>
</feature>
<sequence>MRLSLQQRRWNSEAARVWWCGKKDQGWRPYIGAEAAPAQPELDADARTRRAEEGRRGARKRKGAAR</sequence>
<dbReference type="AlphaFoldDB" id="A0A4U6V4D1"/>